<accession>A0ABW4V0N7</accession>
<evidence type="ECO:0000313" key="1">
    <source>
        <dbReference type="EMBL" id="MFD2024104.1"/>
    </source>
</evidence>
<gene>
    <name evidence="1" type="ORF">ACFSL2_01115</name>
</gene>
<organism evidence="1 2">
    <name type="scientific">Promicromonospora aerolata</name>
    <dbReference type="NCBI Taxonomy" id="195749"/>
    <lineage>
        <taxon>Bacteria</taxon>
        <taxon>Bacillati</taxon>
        <taxon>Actinomycetota</taxon>
        <taxon>Actinomycetes</taxon>
        <taxon>Micrococcales</taxon>
        <taxon>Promicromonosporaceae</taxon>
        <taxon>Promicromonospora</taxon>
    </lineage>
</organism>
<dbReference type="RefSeq" id="WP_377196079.1">
    <property type="nucleotide sequence ID" value="NZ_JBHUHF010000001.1"/>
</dbReference>
<keyword evidence="2" id="KW-1185">Reference proteome</keyword>
<name>A0ABW4V0N7_9MICO</name>
<comment type="caution">
    <text evidence="1">The sequence shown here is derived from an EMBL/GenBank/DDBJ whole genome shotgun (WGS) entry which is preliminary data.</text>
</comment>
<dbReference type="EMBL" id="JBHUHF010000001">
    <property type="protein sequence ID" value="MFD2024104.1"/>
    <property type="molecule type" value="Genomic_DNA"/>
</dbReference>
<dbReference type="Proteomes" id="UP001597338">
    <property type="component" value="Unassembled WGS sequence"/>
</dbReference>
<sequence>MPAATRRDRADALTPAFCEMFQNPTPDFLDVVYRSTGRHRLFGGKSARLLRAGDMVALRDLPLIRADVPGVATVVNTYVSSTGTAFVMTTEHGLFLTPGSRLVLVHRAAV</sequence>
<proteinExistence type="predicted"/>
<evidence type="ECO:0000313" key="2">
    <source>
        <dbReference type="Proteomes" id="UP001597338"/>
    </source>
</evidence>
<protein>
    <recommendedName>
        <fullName evidence="3">Hedgehog/Intein (Hint) domain-containing protein</fullName>
    </recommendedName>
</protein>
<reference evidence="2" key="1">
    <citation type="journal article" date="2019" name="Int. J. Syst. Evol. Microbiol.">
        <title>The Global Catalogue of Microorganisms (GCM) 10K type strain sequencing project: providing services to taxonomists for standard genome sequencing and annotation.</title>
        <authorList>
            <consortium name="The Broad Institute Genomics Platform"/>
            <consortium name="The Broad Institute Genome Sequencing Center for Infectious Disease"/>
            <person name="Wu L."/>
            <person name="Ma J."/>
        </authorList>
    </citation>
    <scope>NUCLEOTIDE SEQUENCE [LARGE SCALE GENOMIC DNA]</scope>
    <source>
        <strain evidence="2">CCM 7043</strain>
    </source>
</reference>
<evidence type="ECO:0008006" key="3">
    <source>
        <dbReference type="Google" id="ProtNLM"/>
    </source>
</evidence>